<dbReference type="EMBL" id="SWJQ01000276">
    <property type="protein sequence ID" value="TRZ17249.1"/>
    <property type="molecule type" value="Genomic_DNA"/>
</dbReference>
<evidence type="ECO:0000256" key="7">
    <source>
        <dbReference type="SAM" id="Coils"/>
    </source>
</evidence>
<dbReference type="OrthoDB" id="528635at2759"/>
<evidence type="ECO:0000256" key="2">
    <source>
        <dbReference type="ARBA" id="ARBA00011133"/>
    </source>
</evidence>
<comment type="subunit">
    <text evidence="2">Component of the large ribosomal subunit.</text>
</comment>
<dbReference type="NCBIfam" id="TIGR00012">
    <property type="entry name" value="L29"/>
    <property type="match status" value="1"/>
</dbReference>
<evidence type="ECO:0000256" key="8">
    <source>
        <dbReference type="SAM" id="MobiDB-lite"/>
    </source>
</evidence>
<accession>A0A8K1GEG1</accession>
<gene>
    <name evidence="9" type="ORF">HGM15179_009845</name>
</gene>
<dbReference type="HAMAP" id="MF_00374">
    <property type="entry name" value="Ribosomal_uL29"/>
    <property type="match status" value="1"/>
</dbReference>
<organism evidence="9 10">
    <name type="scientific">Zosterops borbonicus</name>
    <dbReference type="NCBI Taxonomy" id="364589"/>
    <lineage>
        <taxon>Eukaryota</taxon>
        <taxon>Metazoa</taxon>
        <taxon>Chordata</taxon>
        <taxon>Craniata</taxon>
        <taxon>Vertebrata</taxon>
        <taxon>Euteleostomi</taxon>
        <taxon>Archelosauria</taxon>
        <taxon>Archosauria</taxon>
        <taxon>Dinosauria</taxon>
        <taxon>Saurischia</taxon>
        <taxon>Theropoda</taxon>
        <taxon>Coelurosauria</taxon>
        <taxon>Aves</taxon>
        <taxon>Neognathae</taxon>
        <taxon>Neoaves</taxon>
        <taxon>Telluraves</taxon>
        <taxon>Australaves</taxon>
        <taxon>Passeriformes</taxon>
        <taxon>Sylvioidea</taxon>
        <taxon>Zosteropidae</taxon>
        <taxon>Zosterops</taxon>
    </lineage>
</organism>
<dbReference type="InterPro" id="IPR036049">
    <property type="entry name" value="Ribosomal_uL29_sf"/>
</dbReference>
<keyword evidence="10" id="KW-1185">Reference proteome</keyword>
<evidence type="ECO:0000256" key="1">
    <source>
        <dbReference type="ARBA" id="ARBA00009254"/>
    </source>
</evidence>
<sequence>MAKIKARDLRGKKKEELLKQLDDLKVELSQLRVAKVTGGAASKLSKIRVVRKSIARVLTVINQTQKENLRKFYKGKKYKPLDLRPKKTRAMRRRLNKHEENLKTKKQQRKELERSLLNFQAVMIVPGRRGLDSGAGAVVGALYPNSAAVCLHKQGKKYKPLDLRPKKTRAMRRRLNKHEENLKTKKQQRKERLYPARKFAIKA</sequence>
<keyword evidence="3" id="KW-0689">Ribosomal protein</keyword>
<dbReference type="Proteomes" id="UP000796761">
    <property type="component" value="Unassembled WGS sequence"/>
</dbReference>
<dbReference type="GO" id="GO:0022625">
    <property type="term" value="C:cytosolic large ribosomal subunit"/>
    <property type="evidence" value="ECO:0007669"/>
    <property type="project" value="InterPro"/>
</dbReference>
<dbReference type="PANTHER" id="PTHR45722:SF2">
    <property type="entry name" value="LARGE RIBOSOMAL SUBUNIT PROTEIN UL29-RELATED"/>
    <property type="match status" value="1"/>
</dbReference>
<evidence type="ECO:0000256" key="4">
    <source>
        <dbReference type="ARBA" id="ARBA00023274"/>
    </source>
</evidence>
<dbReference type="FunFam" id="1.10.287.310:FF:000002">
    <property type="entry name" value="60S ribosomal protein L35"/>
    <property type="match status" value="1"/>
</dbReference>
<dbReference type="Pfam" id="PF00831">
    <property type="entry name" value="Ribosomal_L29"/>
    <property type="match status" value="1"/>
</dbReference>
<keyword evidence="7" id="KW-0175">Coiled coil</keyword>
<dbReference type="InterPro" id="IPR001854">
    <property type="entry name" value="Ribosomal_uL29"/>
</dbReference>
<evidence type="ECO:0000256" key="6">
    <source>
        <dbReference type="ARBA" id="ARBA00035334"/>
    </source>
</evidence>
<dbReference type="PROSITE" id="PS00579">
    <property type="entry name" value="RIBOSOMAL_L29"/>
    <property type="match status" value="1"/>
</dbReference>
<dbReference type="CDD" id="cd00427">
    <property type="entry name" value="Ribosomal_L29_HIP"/>
    <property type="match status" value="1"/>
</dbReference>
<dbReference type="InterPro" id="IPR045059">
    <property type="entry name" value="Ribosomal_uL29_euk"/>
</dbReference>
<dbReference type="Gene3D" id="6.10.250.3450">
    <property type="match status" value="2"/>
</dbReference>
<evidence type="ECO:0000256" key="5">
    <source>
        <dbReference type="ARBA" id="ARBA00035204"/>
    </source>
</evidence>
<dbReference type="InterPro" id="IPR018254">
    <property type="entry name" value="Ribosomal_uL29_CS"/>
</dbReference>
<dbReference type="FunFam" id="6.10.250.3450:FF:000001">
    <property type="entry name" value="60S ribosomal protein L35"/>
    <property type="match status" value="2"/>
</dbReference>
<keyword evidence="4" id="KW-0687">Ribonucleoprotein</keyword>
<dbReference type="SUPFAM" id="SSF46561">
    <property type="entry name" value="Ribosomal protein L29 (L29p)"/>
    <property type="match status" value="1"/>
</dbReference>
<evidence type="ECO:0000313" key="10">
    <source>
        <dbReference type="Proteomes" id="UP000796761"/>
    </source>
</evidence>
<dbReference type="GO" id="GO:0003729">
    <property type="term" value="F:mRNA binding"/>
    <property type="evidence" value="ECO:0007669"/>
    <property type="project" value="TreeGrafter"/>
</dbReference>
<feature type="coiled-coil region" evidence="7">
    <location>
        <begin position="88"/>
        <end position="122"/>
    </location>
</feature>
<dbReference type="Gene3D" id="1.10.287.310">
    <property type="match status" value="1"/>
</dbReference>
<name>A0A8K1GEG1_9PASS</name>
<evidence type="ECO:0000313" key="9">
    <source>
        <dbReference type="EMBL" id="TRZ17249.1"/>
    </source>
</evidence>
<comment type="caution">
    <text evidence="9">The sequence shown here is derived from an EMBL/GenBank/DDBJ whole genome shotgun (WGS) entry which is preliminary data.</text>
</comment>
<comment type="similarity">
    <text evidence="1">Belongs to the universal ribosomal protein uL29 family.</text>
</comment>
<dbReference type="AlphaFoldDB" id="A0A8K1GEG1"/>
<protein>
    <recommendedName>
        <fullName evidence="5">Large ribosomal subunit protein uL29</fullName>
    </recommendedName>
    <alternativeName>
        <fullName evidence="6">60S ribosomal protein L35</fullName>
    </alternativeName>
</protein>
<feature type="region of interest" description="Disordered" evidence="8">
    <location>
        <begin position="174"/>
        <end position="203"/>
    </location>
</feature>
<dbReference type="GO" id="GO:0006412">
    <property type="term" value="P:translation"/>
    <property type="evidence" value="ECO:0007669"/>
    <property type="project" value="InterPro"/>
</dbReference>
<dbReference type="GO" id="GO:0000463">
    <property type="term" value="P:maturation of LSU-rRNA from tricistronic rRNA transcript (SSU-rRNA, 5.8S rRNA, LSU-rRNA)"/>
    <property type="evidence" value="ECO:0007669"/>
    <property type="project" value="InterPro"/>
</dbReference>
<reference evidence="9" key="1">
    <citation type="submission" date="2019-04" db="EMBL/GenBank/DDBJ databases">
        <title>Genome assembly of Zosterops borbonicus 15179.</title>
        <authorList>
            <person name="Leroy T."/>
            <person name="Anselmetti Y."/>
            <person name="Tilak M.-K."/>
            <person name="Nabholz B."/>
        </authorList>
    </citation>
    <scope>NUCLEOTIDE SEQUENCE</scope>
    <source>
        <strain evidence="9">HGM_15179</strain>
        <tissue evidence="9">Muscle</tissue>
    </source>
</reference>
<dbReference type="PANTHER" id="PTHR45722">
    <property type="entry name" value="60S RIBOSOMAL PROTEIN L35"/>
    <property type="match status" value="1"/>
</dbReference>
<evidence type="ECO:0000256" key="3">
    <source>
        <dbReference type="ARBA" id="ARBA00022980"/>
    </source>
</evidence>
<proteinExistence type="inferred from homology"/>
<dbReference type="GO" id="GO:0003735">
    <property type="term" value="F:structural constituent of ribosome"/>
    <property type="evidence" value="ECO:0007669"/>
    <property type="project" value="InterPro"/>
</dbReference>